<gene>
    <name evidence="2" type="ORF">D3227_30475</name>
</gene>
<dbReference type="EMBL" id="QZWZ01000036">
    <property type="protein sequence ID" value="RJT30367.1"/>
    <property type="molecule type" value="Genomic_DNA"/>
</dbReference>
<evidence type="ECO:0000313" key="3">
    <source>
        <dbReference type="Proteomes" id="UP000272706"/>
    </source>
</evidence>
<dbReference type="OrthoDB" id="8091461at2"/>
<evidence type="ECO:0000313" key="2">
    <source>
        <dbReference type="EMBL" id="RJT30367.1"/>
    </source>
</evidence>
<dbReference type="Proteomes" id="UP000272706">
    <property type="component" value="Unassembled WGS sequence"/>
</dbReference>
<reference evidence="2 3" key="1">
    <citation type="submission" date="2018-09" db="EMBL/GenBank/DDBJ databases">
        <title>Mesorhizobium carmichaelinearum sp. nov. isolated from Carmichaelinea spp. root nodules in New Zealand.</title>
        <authorList>
            <person name="De Meyer S.E."/>
        </authorList>
    </citation>
    <scope>NUCLEOTIDE SEQUENCE [LARGE SCALE GENOMIC DNA]</scope>
    <source>
        <strain evidence="2 3">ICMP19557</strain>
    </source>
</reference>
<proteinExistence type="predicted"/>
<feature type="region of interest" description="Disordered" evidence="1">
    <location>
        <begin position="41"/>
        <end position="68"/>
    </location>
</feature>
<keyword evidence="3" id="KW-1185">Reference proteome</keyword>
<dbReference type="AlphaFoldDB" id="A0A3A5KCL2"/>
<sequence>MKTKASGSLIDAKGDTAMIQFLEIFGDVMRIATFQWYGERRPQAGRCEQGPTSPTRWVSPADRRTFHR</sequence>
<protein>
    <submittedName>
        <fullName evidence="2">Uncharacterized protein</fullName>
    </submittedName>
</protein>
<evidence type="ECO:0000256" key="1">
    <source>
        <dbReference type="SAM" id="MobiDB-lite"/>
    </source>
</evidence>
<comment type="caution">
    <text evidence="2">The sequence shown here is derived from an EMBL/GenBank/DDBJ whole genome shotgun (WGS) entry which is preliminary data.</text>
</comment>
<accession>A0A3A5KCL2</accession>
<organism evidence="2 3">
    <name type="scientific">Mesorhizobium waimense</name>
    <dbReference type="NCBI Taxonomy" id="1300307"/>
    <lineage>
        <taxon>Bacteria</taxon>
        <taxon>Pseudomonadati</taxon>
        <taxon>Pseudomonadota</taxon>
        <taxon>Alphaproteobacteria</taxon>
        <taxon>Hyphomicrobiales</taxon>
        <taxon>Phyllobacteriaceae</taxon>
        <taxon>Mesorhizobium</taxon>
    </lineage>
</organism>
<name>A0A3A5KCL2_9HYPH</name>